<keyword evidence="4" id="KW-1185">Reference proteome</keyword>
<dbReference type="EMBL" id="WTYK01000011">
    <property type="protein sequence ID" value="MXP42774.1"/>
    <property type="molecule type" value="Genomic_DNA"/>
</dbReference>
<dbReference type="OrthoDB" id="7401158at2"/>
<dbReference type="InterPro" id="IPR058334">
    <property type="entry name" value="DUF8021"/>
</dbReference>
<dbReference type="AlphaFoldDB" id="A0A6I4UXU2"/>
<feature type="chain" id="PRO_5026146592" description="DUF8021 domain-containing protein" evidence="1">
    <location>
        <begin position="25"/>
        <end position="289"/>
    </location>
</feature>
<comment type="caution">
    <text evidence="3">The sequence shown here is derived from an EMBL/GenBank/DDBJ whole genome shotgun (WGS) entry which is preliminary data.</text>
</comment>
<feature type="signal peptide" evidence="1">
    <location>
        <begin position="1"/>
        <end position="24"/>
    </location>
</feature>
<proteinExistence type="predicted"/>
<dbReference type="Proteomes" id="UP000469159">
    <property type="component" value="Unassembled WGS sequence"/>
</dbReference>
<name>A0A6I4UXU2_9SPHN</name>
<protein>
    <recommendedName>
        <fullName evidence="2">DUF8021 domain-containing protein</fullName>
    </recommendedName>
</protein>
<organism evidence="3 4">
    <name type="scientific">Croceibacterium soli</name>
    <dbReference type="NCBI Taxonomy" id="1739690"/>
    <lineage>
        <taxon>Bacteria</taxon>
        <taxon>Pseudomonadati</taxon>
        <taxon>Pseudomonadota</taxon>
        <taxon>Alphaproteobacteria</taxon>
        <taxon>Sphingomonadales</taxon>
        <taxon>Erythrobacteraceae</taxon>
        <taxon>Croceibacterium</taxon>
    </lineage>
</organism>
<dbReference type="Pfam" id="PF26061">
    <property type="entry name" value="DUF8021"/>
    <property type="match status" value="1"/>
</dbReference>
<reference evidence="3 4" key="1">
    <citation type="submission" date="2019-12" db="EMBL/GenBank/DDBJ databases">
        <title>Genomic-based taxomic classification of the family Erythrobacteraceae.</title>
        <authorList>
            <person name="Xu L."/>
        </authorList>
    </citation>
    <scope>NUCLEOTIDE SEQUENCE [LARGE SCALE GENOMIC DNA]</scope>
    <source>
        <strain evidence="3 4">MCCC 1K02066</strain>
    </source>
</reference>
<keyword evidence="1" id="KW-0732">Signal</keyword>
<evidence type="ECO:0000259" key="2">
    <source>
        <dbReference type="Pfam" id="PF26061"/>
    </source>
</evidence>
<evidence type="ECO:0000313" key="3">
    <source>
        <dbReference type="EMBL" id="MXP42774.1"/>
    </source>
</evidence>
<evidence type="ECO:0000313" key="4">
    <source>
        <dbReference type="Proteomes" id="UP000469159"/>
    </source>
</evidence>
<dbReference type="RefSeq" id="WP_160747637.1">
    <property type="nucleotide sequence ID" value="NZ_WTYK01000011.1"/>
</dbReference>
<accession>A0A6I4UXU2</accession>
<evidence type="ECO:0000256" key="1">
    <source>
        <dbReference type="SAM" id="SignalP"/>
    </source>
</evidence>
<sequence length="289" mass="31901">MTRGKIAAILGGAAMLAVASPAAAQASCSREMLQQMADKYVQAQEEGLPLRLPMGNWMVYRENFKLSTMSQGVISTALPISWHRALLDTAQCRVFLEMVSHEAETPRVIAVQFGVRGDSANNIDAIVTDADDWLFDAAKTYEYARREDWSEIPPARRNTREELIAAADAYLDLFSDKSVQVPWGTPCARLEGSAYTAKGTPEDSCNVGVPENIAMKDRSYVVDETIGAVAVFLKMGPKERPDSHLFRIEDGKLRFIHTVTDCGDEVNCGFGPFKEMLARNPGIHPEIKE</sequence>
<feature type="domain" description="DUF8021" evidence="2">
    <location>
        <begin position="156"/>
        <end position="260"/>
    </location>
</feature>
<gene>
    <name evidence="3" type="ORF">GRI75_14095</name>
</gene>